<dbReference type="GO" id="GO:0008080">
    <property type="term" value="F:N-acetyltransferase activity"/>
    <property type="evidence" value="ECO:0007669"/>
    <property type="project" value="InterPro"/>
</dbReference>
<dbReference type="CDD" id="cd04301">
    <property type="entry name" value="NAT_SF"/>
    <property type="match status" value="1"/>
</dbReference>
<dbReference type="InterPro" id="IPR016181">
    <property type="entry name" value="Acyl_CoA_acyltransferase"/>
</dbReference>
<name>A0A6B0TGA0_9EURY</name>
<keyword evidence="1 3" id="KW-0808">Transferase</keyword>
<keyword evidence="4" id="KW-1185">Reference proteome</keyword>
<dbReference type="Gene3D" id="3.40.630.30">
    <property type="match status" value="1"/>
</dbReference>
<proteinExistence type="predicted"/>
<organism evidence="3 4">
    <name type="scientific">Halovenus carboxidivorans</name>
    <dbReference type="NCBI Taxonomy" id="2692199"/>
    <lineage>
        <taxon>Archaea</taxon>
        <taxon>Methanobacteriati</taxon>
        <taxon>Methanobacteriota</taxon>
        <taxon>Stenosarchaea group</taxon>
        <taxon>Halobacteria</taxon>
        <taxon>Halobacteriales</taxon>
        <taxon>Haloarculaceae</taxon>
        <taxon>Halovenus</taxon>
    </lineage>
</organism>
<gene>
    <name evidence="3" type="ORF">GRX03_11425</name>
</gene>
<evidence type="ECO:0000256" key="1">
    <source>
        <dbReference type="ARBA" id="ARBA00022679"/>
    </source>
</evidence>
<dbReference type="Proteomes" id="UP000466535">
    <property type="component" value="Unassembled WGS sequence"/>
</dbReference>
<dbReference type="PROSITE" id="PS51186">
    <property type="entry name" value="GNAT"/>
    <property type="match status" value="1"/>
</dbReference>
<dbReference type="SUPFAM" id="SSF55729">
    <property type="entry name" value="Acyl-CoA N-acyltransferases (Nat)"/>
    <property type="match status" value="1"/>
</dbReference>
<dbReference type="OrthoDB" id="125295at2157"/>
<evidence type="ECO:0000313" key="4">
    <source>
        <dbReference type="Proteomes" id="UP000466535"/>
    </source>
</evidence>
<protein>
    <submittedName>
        <fullName evidence="3">GNAT family N-acetyltransferase</fullName>
    </submittedName>
</protein>
<dbReference type="RefSeq" id="WP_159764339.1">
    <property type="nucleotide sequence ID" value="NZ_WUUT01000004.1"/>
</dbReference>
<comment type="caution">
    <text evidence="3">The sequence shown here is derived from an EMBL/GenBank/DDBJ whole genome shotgun (WGS) entry which is preliminary data.</text>
</comment>
<accession>A0A6B0TGA0</accession>
<dbReference type="EMBL" id="WUUT01000004">
    <property type="protein sequence ID" value="MXR52209.1"/>
    <property type="molecule type" value="Genomic_DNA"/>
</dbReference>
<evidence type="ECO:0000259" key="2">
    <source>
        <dbReference type="PROSITE" id="PS51186"/>
    </source>
</evidence>
<dbReference type="AlphaFoldDB" id="A0A6B0TGA0"/>
<feature type="domain" description="N-acetyltransferase" evidence="2">
    <location>
        <begin position="5"/>
        <end position="176"/>
    </location>
</feature>
<reference evidence="3 4" key="1">
    <citation type="submission" date="2019-12" db="EMBL/GenBank/DDBJ databases">
        <title>Isolation and characterization of three novel carbon monoxide-oxidizing members of Halobacteria from salione crusts and soils.</title>
        <authorList>
            <person name="Myers M.R."/>
            <person name="King G.M."/>
        </authorList>
    </citation>
    <scope>NUCLEOTIDE SEQUENCE [LARGE SCALE GENOMIC DNA]</scope>
    <source>
        <strain evidence="3 4">WSH3</strain>
    </source>
</reference>
<dbReference type="Pfam" id="PF00583">
    <property type="entry name" value="Acetyltransf_1"/>
    <property type="match status" value="1"/>
</dbReference>
<sequence length="177" mass="19670">MADGIQFRRYDPRDSEAVLRLHAWAMREAGTDPTDVPGTEDLETIESSYIESGGEFLVGISESADSEVPRTFDGAVVAMGGFLPNEQGHDDERTVPGSVELHRMRVAPPSQGQGYGRALLAELERRVDTDSYDRLLATTARRQQRAVDLYSTAGYREVDRSVMGEYELVHFEKSLEG</sequence>
<dbReference type="PANTHER" id="PTHR13947:SF37">
    <property type="entry name" value="LD18367P"/>
    <property type="match status" value="1"/>
</dbReference>
<dbReference type="InterPro" id="IPR050769">
    <property type="entry name" value="NAT_camello-type"/>
</dbReference>
<evidence type="ECO:0000313" key="3">
    <source>
        <dbReference type="EMBL" id="MXR52209.1"/>
    </source>
</evidence>
<dbReference type="PANTHER" id="PTHR13947">
    <property type="entry name" value="GNAT FAMILY N-ACETYLTRANSFERASE"/>
    <property type="match status" value="1"/>
</dbReference>
<dbReference type="InterPro" id="IPR000182">
    <property type="entry name" value="GNAT_dom"/>
</dbReference>